<feature type="domain" description="Zn(2)-C6 fungal-type" evidence="4">
    <location>
        <begin position="27"/>
        <end position="59"/>
    </location>
</feature>
<dbReference type="EMBL" id="JOKZ01000027">
    <property type="protein sequence ID" value="KKP06397.1"/>
    <property type="molecule type" value="Genomic_DNA"/>
</dbReference>
<dbReference type="SMART" id="SM00066">
    <property type="entry name" value="GAL4"/>
    <property type="match status" value="1"/>
</dbReference>
<dbReference type="InterPro" id="IPR052761">
    <property type="entry name" value="Fungal_Detox/Toxin_TFs"/>
</dbReference>
<feature type="region of interest" description="Disordered" evidence="3">
    <location>
        <begin position="595"/>
        <end position="624"/>
    </location>
</feature>
<protein>
    <submittedName>
        <fullName evidence="5">Cutinase transcription factor 1 beta</fullName>
    </submittedName>
</protein>
<dbReference type="PANTHER" id="PTHR47425">
    <property type="entry name" value="FARB-RELATED"/>
    <property type="match status" value="1"/>
</dbReference>
<dbReference type="InterPro" id="IPR001138">
    <property type="entry name" value="Zn2Cys6_DnaBD"/>
</dbReference>
<dbReference type="GO" id="GO:0003677">
    <property type="term" value="F:DNA binding"/>
    <property type="evidence" value="ECO:0007669"/>
    <property type="project" value="InterPro"/>
</dbReference>
<dbReference type="Proteomes" id="UP000034112">
    <property type="component" value="Unassembled WGS sequence"/>
</dbReference>
<proteinExistence type="predicted"/>
<dbReference type="PROSITE" id="PS00463">
    <property type="entry name" value="ZN2_CY6_FUNGAL_1"/>
    <property type="match status" value="1"/>
</dbReference>
<feature type="region of interest" description="Disordered" evidence="3">
    <location>
        <begin position="64"/>
        <end position="96"/>
    </location>
</feature>
<evidence type="ECO:0000256" key="1">
    <source>
        <dbReference type="ARBA" id="ARBA00022723"/>
    </source>
</evidence>
<dbReference type="InterPro" id="IPR036864">
    <property type="entry name" value="Zn2-C6_fun-type_DNA-bd_sf"/>
</dbReference>
<keyword evidence="2" id="KW-0539">Nucleus</keyword>
<dbReference type="SMART" id="SM00906">
    <property type="entry name" value="Fungal_trans"/>
    <property type="match status" value="1"/>
</dbReference>
<dbReference type="CDD" id="cd12148">
    <property type="entry name" value="fungal_TF_MHR"/>
    <property type="match status" value="1"/>
</dbReference>
<evidence type="ECO:0000256" key="3">
    <source>
        <dbReference type="SAM" id="MobiDB-lite"/>
    </source>
</evidence>
<dbReference type="InterPro" id="IPR007219">
    <property type="entry name" value="XnlR_reg_dom"/>
</dbReference>
<evidence type="ECO:0000313" key="5">
    <source>
        <dbReference type="EMBL" id="KKP06397.1"/>
    </source>
</evidence>
<gene>
    <name evidence="5" type="ORF">THAR02_01545</name>
</gene>
<dbReference type="OMA" id="DIYWHAS"/>
<dbReference type="Gene3D" id="4.10.240.10">
    <property type="entry name" value="Zn(2)-C6 fungal-type DNA-binding domain"/>
    <property type="match status" value="1"/>
</dbReference>
<dbReference type="Pfam" id="PF04082">
    <property type="entry name" value="Fungal_trans"/>
    <property type="match status" value="1"/>
</dbReference>
<dbReference type="GO" id="GO:0006351">
    <property type="term" value="P:DNA-templated transcription"/>
    <property type="evidence" value="ECO:0007669"/>
    <property type="project" value="InterPro"/>
</dbReference>
<feature type="compositionally biased region" description="Polar residues" evidence="3">
    <location>
        <begin position="74"/>
        <end position="83"/>
    </location>
</feature>
<accession>A0A0G0A270</accession>
<name>A0A0G0A270_TRIHA</name>
<reference evidence="6" key="1">
    <citation type="journal article" date="2015" name="Genome Announc.">
        <title>Draft whole-genome sequence of the biocontrol agent Trichoderma harzianum T6776.</title>
        <authorList>
            <person name="Baroncelli R."/>
            <person name="Piaggeschi G."/>
            <person name="Fiorini L."/>
            <person name="Bertolini E."/>
            <person name="Zapparata A."/>
            <person name="Pe M.E."/>
            <person name="Sarrocco S."/>
            <person name="Vannacci G."/>
        </authorList>
    </citation>
    <scope>NUCLEOTIDE SEQUENCE [LARGE SCALE GENOMIC DNA]</scope>
    <source>
        <strain evidence="6">T6776</strain>
    </source>
</reference>
<dbReference type="OrthoDB" id="4161332at2759"/>
<evidence type="ECO:0000259" key="4">
    <source>
        <dbReference type="PROSITE" id="PS50048"/>
    </source>
</evidence>
<dbReference type="GO" id="GO:0000981">
    <property type="term" value="F:DNA-binding transcription factor activity, RNA polymerase II-specific"/>
    <property type="evidence" value="ECO:0007669"/>
    <property type="project" value="InterPro"/>
</dbReference>
<dbReference type="SUPFAM" id="SSF57701">
    <property type="entry name" value="Zn2/Cys6 DNA-binding domain"/>
    <property type="match status" value="1"/>
</dbReference>
<evidence type="ECO:0000313" key="6">
    <source>
        <dbReference type="Proteomes" id="UP000034112"/>
    </source>
</evidence>
<comment type="caution">
    <text evidence="5">The sequence shown here is derived from an EMBL/GenBank/DDBJ whole genome shotgun (WGS) entry which is preliminary data.</text>
</comment>
<evidence type="ECO:0000256" key="2">
    <source>
        <dbReference type="ARBA" id="ARBA00023242"/>
    </source>
</evidence>
<dbReference type="PROSITE" id="PS50048">
    <property type="entry name" value="ZN2_CY6_FUNGAL_2"/>
    <property type="match status" value="1"/>
</dbReference>
<dbReference type="Pfam" id="PF00172">
    <property type="entry name" value="Zn_clus"/>
    <property type="match status" value="1"/>
</dbReference>
<dbReference type="CDD" id="cd00067">
    <property type="entry name" value="GAL4"/>
    <property type="match status" value="1"/>
</dbReference>
<keyword evidence="1" id="KW-0479">Metal-binding</keyword>
<dbReference type="PANTHER" id="PTHR47425:SF3">
    <property type="entry name" value="ZN(II)2CYS6 TRANSCRIPTION FACTOR (EUROFUNG)"/>
    <property type="match status" value="1"/>
</dbReference>
<dbReference type="AlphaFoldDB" id="A0A0G0A270"/>
<sequence length="692" mass="77824">MDHSDEQSVSPATIHLVSRKKKRASKACSCCRTRKIRCDVLKTGVPCTKCQLDGFECVVQARKKRRGKNEMDKQSPSSGQDLTITGAARPSSPRSIPPHAMLHQVPHYPFFRSFAPDSQPSLLAVSQDPRRLSGSIKHSRLDEEDIQYLKRKGALSLPPKGVMDEFISNYFQLFHPFFPIIDKSNFLATYYRSDRGAASLSQGPSILLLQTILFTASATVPINVVRDAGFTTRKEARIALHKRARYLYDFDFESDNITNIQALLLMSHYYPSMVEQKHTWFWIHQAISLAQGVGLHRNAPQEPQRKLWARLWWACLVRDRLTTLGTGRPMHINSLDCTVPMLTLDDLKEDGDSEDDRTVKEFFIEFVKLCQYMEGVLSLPHNIATEPGSLEEQIGLCEDTLQHWRLNLVPSARLHEEYGRDFDKRGICTLYRALLHLMYNIVVIALHKSHQVLDESRPSGAQPPLPKVQAAAEDSTRLAGELVRLDLIKYCPTICVTAILPPLIVHLLMMRSSPDPVSRQPHIDRFNKCMGLLEQLGDIYWHASFYHDFFKLAVLHSQGPAAYTNGKEQDPLVAFLNDHMPVKLPVLRGTELYSQNVSRRRTPTGDDVEDNPTKPTVTPSQGDGAADLLSIATTTAAAQTGFLAPTTQASVPYELGTDDLGLGAVALPDPNLQLFEDWLDEYGYFHNIFPSA</sequence>
<dbReference type="GO" id="GO:0008270">
    <property type="term" value="F:zinc ion binding"/>
    <property type="evidence" value="ECO:0007669"/>
    <property type="project" value="InterPro"/>
</dbReference>
<organism evidence="5 6">
    <name type="scientific">Trichoderma harzianum</name>
    <name type="common">Hypocrea lixii</name>
    <dbReference type="NCBI Taxonomy" id="5544"/>
    <lineage>
        <taxon>Eukaryota</taxon>
        <taxon>Fungi</taxon>
        <taxon>Dikarya</taxon>
        <taxon>Ascomycota</taxon>
        <taxon>Pezizomycotina</taxon>
        <taxon>Sordariomycetes</taxon>
        <taxon>Hypocreomycetidae</taxon>
        <taxon>Hypocreales</taxon>
        <taxon>Hypocreaceae</taxon>
        <taxon>Trichoderma</taxon>
    </lineage>
</organism>